<dbReference type="InterPro" id="IPR018247">
    <property type="entry name" value="EF_Hand_1_Ca_BS"/>
</dbReference>
<reference evidence="10" key="1">
    <citation type="submission" date="2017-02" db="UniProtKB">
        <authorList>
            <consortium name="WormBaseParasite"/>
        </authorList>
    </citation>
    <scope>IDENTIFICATION</scope>
</reference>
<dbReference type="CDD" id="cd00051">
    <property type="entry name" value="EFh"/>
    <property type="match status" value="1"/>
</dbReference>
<protein>
    <submittedName>
        <fullName evidence="10">Rhomboid protease</fullName>
    </submittedName>
</protein>
<dbReference type="InterPro" id="IPR002048">
    <property type="entry name" value="EF_hand_dom"/>
</dbReference>
<dbReference type="InterPro" id="IPR051739">
    <property type="entry name" value="Rhomboid_IM_Serine_Proteases"/>
</dbReference>
<dbReference type="PANTHER" id="PTHR45840">
    <property type="entry name" value="RHOMBOID-RELATED PROTEIN"/>
    <property type="match status" value="1"/>
</dbReference>
<dbReference type="PANTHER" id="PTHR45840:SF2">
    <property type="entry name" value="PROTEIN RHOMBOID-RELATED"/>
    <property type="match status" value="1"/>
</dbReference>
<organism evidence="9 10">
    <name type="scientific">Syphacia muris</name>
    <dbReference type="NCBI Taxonomy" id="451379"/>
    <lineage>
        <taxon>Eukaryota</taxon>
        <taxon>Metazoa</taxon>
        <taxon>Ecdysozoa</taxon>
        <taxon>Nematoda</taxon>
        <taxon>Chromadorea</taxon>
        <taxon>Rhabditida</taxon>
        <taxon>Spirurina</taxon>
        <taxon>Oxyuridomorpha</taxon>
        <taxon>Oxyuroidea</taxon>
        <taxon>Oxyuridae</taxon>
        <taxon>Syphacia</taxon>
    </lineage>
</organism>
<feature type="transmembrane region" description="Helical" evidence="7">
    <location>
        <begin position="240"/>
        <end position="261"/>
    </location>
</feature>
<comment type="similarity">
    <text evidence="2">Belongs to the peptidase S54 family.</text>
</comment>
<feature type="transmembrane region" description="Helical" evidence="7">
    <location>
        <begin position="302"/>
        <end position="321"/>
    </location>
</feature>
<evidence type="ECO:0000313" key="9">
    <source>
        <dbReference type="Proteomes" id="UP000046393"/>
    </source>
</evidence>
<dbReference type="AlphaFoldDB" id="A0A0N5AXS1"/>
<evidence type="ECO:0000256" key="7">
    <source>
        <dbReference type="SAM" id="Phobius"/>
    </source>
</evidence>
<dbReference type="SMART" id="SM00054">
    <property type="entry name" value="EFh"/>
    <property type="match status" value="2"/>
</dbReference>
<dbReference type="SUPFAM" id="SSF144091">
    <property type="entry name" value="Rhomboid-like"/>
    <property type="match status" value="1"/>
</dbReference>
<feature type="transmembrane region" description="Helical" evidence="7">
    <location>
        <begin position="217"/>
        <end position="234"/>
    </location>
</feature>
<evidence type="ECO:0000256" key="1">
    <source>
        <dbReference type="ARBA" id="ARBA00004141"/>
    </source>
</evidence>
<dbReference type="Proteomes" id="UP000046393">
    <property type="component" value="Unplaced"/>
</dbReference>
<feature type="domain" description="EF-hand" evidence="8">
    <location>
        <begin position="46"/>
        <end position="81"/>
    </location>
</feature>
<dbReference type="InterPro" id="IPR022764">
    <property type="entry name" value="Peptidase_S54_rhomboid_dom"/>
</dbReference>
<feature type="domain" description="EF-hand" evidence="8">
    <location>
        <begin position="8"/>
        <end position="43"/>
    </location>
</feature>
<sequence length="367" mass="41860">MFSKKNESVEDRITRVFDELDDDGDGTIPLSKVRNLLSENSRQVDLKDAQIVALLKEADKNHDNVLDLTEFMLLITSSKAQDSRKKRILYRIADTVIARTERPFVHTYIDEYSCLPPPLFIILISLAQVFVFLYYYVNEKGSDDESCPGCWQHRNTSNVFEGRVPGLLLFAPALRAQVWRFLTYQFLHQGFLHLIPNIVLQLALGIPLELVHKSWRIAPLYLFAVCLGALLQYVLDPSIYLVGCSAGLYALIFAHVSNVIINWSEMPFRIVRLSAIILFIVYDLGGTLYRRLFVSACDRVSYSAHIGGAVTGLLMGIVLLYNLKVVKWERILMLVCTCIYSAIFLYVTAMCIFIEPFSKPLWKLCLN</sequence>
<dbReference type="Pfam" id="PF13499">
    <property type="entry name" value="EF-hand_7"/>
    <property type="match status" value="1"/>
</dbReference>
<feature type="transmembrane region" description="Helical" evidence="7">
    <location>
        <begin position="190"/>
        <end position="210"/>
    </location>
</feature>
<evidence type="ECO:0000256" key="2">
    <source>
        <dbReference type="ARBA" id="ARBA00009045"/>
    </source>
</evidence>
<keyword evidence="9" id="KW-1185">Reference proteome</keyword>
<dbReference type="GO" id="GO:0004252">
    <property type="term" value="F:serine-type endopeptidase activity"/>
    <property type="evidence" value="ECO:0007669"/>
    <property type="project" value="InterPro"/>
</dbReference>
<dbReference type="WBParaSite" id="SMUV_0000975101-mRNA-1">
    <property type="protein sequence ID" value="SMUV_0000975101-mRNA-1"/>
    <property type="gene ID" value="SMUV_0000975101"/>
</dbReference>
<feature type="transmembrane region" description="Helical" evidence="7">
    <location>
        <begin position="273"/>
        <end position="290"/>
    </location>
</feature>
<dbReference type="GO" id="GO:0005509">
    <property type="term" value="F:calcium ion binding"/>
    <property type="evidence" value="ECO:0007669"/>
    <property type="project" value="InterPro"/>
</dbReference>
<dbReference type="Gene3D" id="1.20.1540.10">
    <property type="entry name" value="Rhomboid-like"/>
    <property type="match status" value="1"/>
</dbReference>
<comment type="subcellular location">
    <subcellularLocation>
        <location evidence="1">Membrane</location>
        <topology evidence="1">Multi-pass membrane protein</topology>
    </subcellularLocation>
</comment>
<evidence type="ECO:0000259" key="8">
    <source>
        <dbReference type="PROSITE" id="PS50222"/>
    </source>
</evidence>
<keyword evidence="5 7" id="KW-1133">Transmembrane helix</keyword>
<dbReference type="STRING" id="451379.A0A0N5AXS1"/>
<dbReference type="Pfam" id="PF01694">
    <property type="entry name" value="Rhomboid"/>
    <property type="match status" value="1"/>
</dbReference>
<proteinExistence type="inferred from homology"/>
<keyword evidence="3 7" id="KW-0812">Transmembrane</keyword>
<evidence type="ECO:0000256" key="6">
    <source>
        <dbReference type="ARBA" id="ARBA00023136"/>
    </source>
</evidence>
<keyword evidence="4" id="KW-0106">Calcium</keyword>
<evidence type="ECO:0000256" key="5">
    <source>
        <dbReference type="ARBA" id="ARBA00022989"/>
    </source>
</evidence>
<dbReference type="PROSITE" id="PS50222">
    <property type="entry name" value="EF_HAND_2"/>
    <property type="match status" value="2"/>
</dbReference>
<name>A0A0N5AXS1_9BILA</name>
<dbReference type="InterPro" id="IPR035952">
    <property type="entry name" value="Rhomboid-like_sf"/>
</dbReference>
<dbReference type="SUPFAM" id="SSF47473">
    <property type="entry name" value="EF-hand"/>
    <property type="match status" value="1"/>
</dbReference>
<dbReference type="InterPro" id="IPR011992">
    <property type="entry name" value="EF-hand-dom_pair"/>
</dbReference>
<accession>A0A0N5AXS1</accession>
<dbReference type="Gene3D" id="1.10.238.10">
    <property type="entry name" value="EF-hand"/>
    <property type="match status" value="1"/>
</dbReference>
<dbReference type="PROSITE" id="PS00018">
    <property type="entry name" value="EF_HAND_1"/>
    <property type="match status" value="1"/>
</dbReference>
<evidence type="ECO:0000256" key="4">
    <source>
        <dbReference type="ARBA" id="ARBA00022837"/>
    </source>
</evidence>
<feature type="transmembrane region" description="Helical" evidence="7">
    <location>
        <begin position="119"/>
        <end position="137"/>
    </location>
</feature>
<dbReference type="GO" id="GO:0016020">
    <property type="term" value="C:membrane"/>
    <property type="evidence" value="ECO:0007669"/>
    <property type="project" value="UniProtKB-SubCell"/>
</dbReference>
<feature type="transmembrane region" description="Helical" evidence="7">
    <location>
        <begin position="333"/>
        <end position="357"/>
    </location>
</feature>
<evidence type="ECO:0000256" key="3">
    <source>
        <dbReference type="ARBA" id="ARBA00022692"/>
    </source>
</evidence>
<evidence type="ECO:0000313" key="10">
    <source>
        <dbReference type="WBParaSite" id="SMUV_0000975101-mRNA-1"/>
    </source>
</evidence>
<keyword evidence="6 7" id="KW-0472">Membrane</keyword>